<keyword evidence="6" id="KW-0677">Repeat</keyword>
<dbReference type="SMART" id="SM00220">
    <property type="entry name" value="S_TKc"/>
    <property type="match status" value="1"/>
</dbReference>
<keyword evidence="3" id="KW-0808">Transferase</keyword>
<evidence type="ECO:0000313" key="21">
    <source>
        <dbReference type="EMBL" id="KAG7552767.1"/>
    </source>
</evidence>
<evidence type="ECO:0000256" key="9">
    <source>
        <dbReference type="ARBA" id="ARBA00022840"/>
    </source>
</evidence>
<dbReference type="FunFam" id="3.30.200.20:FF:000142">
    <property type="entry name" value="Cysteine-rich receptor-like protein kinase 10"/>
    <property type="match status" value="1"/>
</dbReference>
<dbReference type="CDD" id="cd23509">
    <property type="entry name" value="Gnk2-like"/>
    <property type="match status" value="2"/>
</dbReference>
<keyword evidence="13" id="KW-0325">Glycoprotein</keyword>
<evidence type="ECO:0000256" key="14">
    <source>
        <dbReference type="ARBA" id="ARBA00047558"/>
    </source>
</evidence>
<dbReference type="InterPro" id="IPR017441">
    <property type="entry name" value="Protein_kinase_ATP_BS"/>
</dbReference>
<dbReference type="PROSITE" id="PS50011">
    <property type="entry name" value="PROTEIN_KINASE_DOM"/>
    <property type="match status" value="1"/>
</dbReference>
<keyword evidence="10 17" id="KW-1133">Transmembrane helix</keyword>
<keyword evidence="22" id="KW-1185">Reference proteome</keyword>
<keyword evidence="7 16" id="KW-0547">Nucleotide-binding</keyword>
<keyword evidence="11 17" id="KW-0472">Membrane</keyword>
<dbReference type="InterPro" id="IPR000719">
    <property type="entry name" value="Prot_kinase_dom"/>
</dbReference>
<organism evidence="21 22">
    <name type="scientific">Arabidopsis thaliana x Arabidopsis arenosa</name>
    <dbReference type="NCBI Taxonomy" id="1240361"/>
    <lineage>
        <taxon>Eukaryota</taxon>
        <taxon>Viridiplantae</taxon>
        <taxon>Streptophyta</taxon>
        <taxon>Embryophyta</taxon>
        <taxon>Tracheophyta</taxon>
        <taxon>Spermatophyta</taxon>
        <taxon>Magnoliopsida</taxon>
        <taxon>eudicotyledons</taxon>
        <taxon>Gunneridae</taxon>
        <taxon>Pentapetalae</taxon>
        <taxon>rosids</taxon>
        <taxon>malvids</taxon>
        <taxon>Brassicales</taxon>
        <taxon>Brassicaceae</taxon>
        <taxon>Camelineae</taxon>
        <taxon>Arabidopsis</taxon>
    </lineage>
</organism>
<dbReference type="FunFam" id="1.10.510.10:FF:000129">
    <property type="entry name" value="cysteine-rich receptor-like protein kinase 10"/>
    <property type="match status" value="1"/>
</dbReference>
<evidence type="ECO:0000256" key="3">
    <source>
        <dbReference type="ARBA" id="ARBA00022679"/>
    </source>
</evidence>
<comment type="caution">
    <text evidence="21">The sequence shown here is derived from an EMBL/GenBank/DDBJ whole genome shotgun (WGS) entry which is preliminary data.</text>
</comment>
<evidence type="ECO:0000256" key="2">
    <source>
        <dbReference type="ARBA" id="ARBA00022527"/>
    </source>
</evidence>
<dbReference type="FunFam" id="3.30.430.20:FF:000007">
    <property type="entry name" value="Cysteine-rich receptor-like protein kinase 11"/>
    <property type="match status" value="1"/>
</dbReference>
<evidence type="ECO:0000256" key="8">
    <source>
        <dbReference type="ARBA" id="ARBA00022777"/>
    </source>
</evidence>
<dbReference type="AlphaFoldDB" id="A0A8T1Z1P2"/>
<dbReference type="GO" id="GO:0005524">
    <property type="term" value="F:ATP binding"/>
    <property type="evidence" value="ECO:0007669"/>
    <property type="project" value="UniProtKB-UniRule"/>
</dbReference>
<keyword evidence="9 16" id="KW-0067">ATP-binding</keyword>
<evidence type="ECO:0000256" key="15">
    <source>
        <dbReference type="ARBA" id="ARBA00047951"/>
    </source>
</evidence>
<feature type="domain" description="Gnk2-homologous" evidence="20">
    <location>
        <begin position="22"/>
        <end position="129"/>
    </location>
</feature>
<evidence type="ECO:0000256" key="10">
    <source>
        <dbReference type="ARBA" id="ARBA00022989"/>
    </source>
</evidence>
<feature type="chain" id="PRO_5035775293" evidence="18">
    <location>
        <begin position="25"/>
        <end position="667"/>
    </location>
</feature>
<feature type="domain" description="Gnk2-homologous" evidence="20">
    <location>
        <begin position="135"/>
        <end position="250"/>
    </location>
</feature>
<proteinExistence type="predicted"/>
<dbReference type="PANTHER" id="PTHR27002:SF1025">
    <property type="entry name" value="CYSTEINE-RICH RECEPTOR-LIKE PROTEIN KINASE 30-RELATED"/>
    <property type="match status" value="1"/>
</dbReference>
<dbReference type="InterPro" id="IPR002902">
    <property type="entry name" value="GNK2"/>
</dbReference>
<evidence type="ECO:0000256" key="17">
    <source>
        <dbReference type="SAM" id="Phobius"/>
    </source>
</evidence>
<feature type="domain" description="Protein kinase" evidence="19">
    <location>
        <begin position="340"/>
        <end position="617"/>
    </location>
</feature>
<evidence type="ECO:0000256" key="13">
    <source>
        <dbReference type="ARBA" id="ARBA00023180"/>
    </source>
</evidence>
<evidence type="ECO:0000256" key="7">
    <source>
        <dbReference type="ARBA" id="ARBA00022741"/>
    </source>
</evidence>
<dbReference type="Proteomes" id="UP000694240">
    <property type="component" value="Chromosome 11"/>
</dbReference>
<dbReference type="PROSITE" id="PS00107">
    <property type="entry name" value="PROTEIN_KINASE_ATP"/>
    <property type="match status" value="1"/>
</dbReference>
<sequence>MRRKSLFSLLFWLVLVSLIVVVSAQLCLDNFGTFRPGDTYDKNRRLILSSLASEVTAQDGFFNASIGKNADQVYAMGMCIPGATQKLCWDCIKEASDQLIQNCPNQTAAFHWSGGGETLCMARYSNRPSFRPLDLDPPSVGYNTGKLGTNLTDFDRLWEQLSVRMVTQASPSSGKDVSVSNRRFYVAAIANLTRLQTVYALMQCTPDISPSNCNTCLRRSVDAYMDCCRGRQGGFAYWPNCIFRWDLYPFNGAFDHLEPLTLAPPSSSQPQSPPLLNKKGPIIGIVVATVIIMALLALGVAVCRSRKKYQAFASETADDITTVGYLQFDIKDIEAATSNFLASNKIGQGGFGEVYKGTFPNGTEVAVKRLSRTSDQGEVEFKNEVLLVAKLQHRNLVRLLGFALQGEEKILVFEFVPNKSLDYFLFDPTKKGQLDWTRRYNIIGGITRGILYLHQDSRLTIIHRDIKASNILLDADMNPKIADFGMARNFRDHQTEDSTGRVVGTFGYMPPDYVTHGQFSTKSDVYSFGVLILEIVSGRKNSSFYQRDGSVCNLVTYVWRLWNTESSLELVDPAIRESYEKDEVTRCIHIGLLCVQENPANRPSMSSIFQMLTNSSITLNVPQPPGFFFRNRPESDTLSRGLEQDQYNTKSVTCSIDYETITTLTPR</sequence>
<dbReference type="GO" id="GO:0004674">
    <property type="term" value="F:protein serine/threonine kinase activity"/>
    <property type="evidence" value="ECO:0007669"/>
    <property type="project" value="UniProtKB-KW"/>
</dbReference>
<comment type="catalytic activity">
    <reaction evidence="14">
        <text>L-seryl-[protein] + ATP = O-phospho-L-seryl-[protein] + ADP + H(+)</text>
        <dbReference type="Rhea" id="RHEA:17989"/>
        <dbReference type="Rhea" id="RHEA-COMP:9863"/>
        <dbReference type="Rhea" id="RHEA-COMP:11604"/>
        <dbReference type="ChEBI" id="CHEBI:15378"/>
        <dbReference type="ChEBI" id="CHEBI:29999"/>
        <dbReference type="ChEBI" id="CHEBI:30616"/>
        <dbReference type="ChEBI" id="CHEBI:83421"/>
        <dbReference type="ChEBI" id="CHEBI:456216"/>
    </reaction>
</comment>
<keyword evidence="12" id="KW-0675">Receptor</keyword>
<evidence type="ECO:0000256" key="6">
    <source>
        <dbReference type="ARBA" id="ARBA00022737"/>
    </source>
</evidence>
<dbReference type="CDD" id="cd14066">
    <property type="entry name" value="STKc_IRAK"/>
    <property type="match status" value="1"/>
</dbReference>
<keyword evidence="5 18" id="KW-0732">Signal</keyword>
<evidence type="ECO:0000256" key="12">
    <source>
        <dbReference type="ARBA" id="ARBA00023170"/>
    </source>
</evidence>
<dbReference type="FunFam" id="3.30.430.20:FF:000003">
    <property type="entry name" value="Cysteine-rich RLK (RECEPTOR-like protein kinase) 10"/>
    <property type="match status" value="1"/>
</dbReference>
<dbReference type="Pfam" id="PF07714">
    <property type="entry name" value="PK_Tyr_Ser-Thr"/>
    <property type="match status" value="1"/>
</dbReference>
<dbReference type="InterPro" id="IPR001245">
    <property type="entry name" value="Ser-Thr/Tyr_kinase_cat_dom"/>
</dbReference>
<dbReference type="PANTHER" id="PTHR27002">
    <property type="entry name" value="RECEPTOR-LIKE SERINE/THREONINE-PROTEIN KINASE SD1-8"/>
    <property type="match status" value="1"/>
</dbReference>
<evidence type="ECO:0000259" key="19">
    <source>
        <dbReference type="PROSITE" id="PS50011"/>
    </source>
</evidence>
<evidence type="ECO:0000256" key="16">
    <source>
        <dbReference type="PROSITE-ProRule" id="PRU10141"/>
    </source>
</evidence>
<gene>
    <name evidence="21" type="ORF">ISN45_Aa06g033530</name>
</gene>
<evidence type="ECO:0000256" key="5">
    <source>
        <dbReference type="ARBA" id="ARBA00022729"/>
    </source>
</evidence>
<evidence type="ECO:0000313" key="22">
    <source>
        <dbReference type="Proteomes" id="UP000694240"/>
    </source>
</evidence>
<evidence type="ECO:0000256" key="18">
    <source>
        <dbReference type="SAM" id="SignalP"/>
    </source>
</evidence>
<dbReference type="PROSITE" id="PS00108">
    <property type="entry name" value="PROTEIN_KINASE_ST"/>
    <property type="match status" value="1"/>
</dbReference>
<keyword evidence="4 17" id="KW-0812">Transmembrane</keyword>
<feature type="transmembrane region" description="Helical" evidence="17">
    <location>
        <begin position="282"/>
        <end position="303"/>
    </location>
</feature>
<keyword evidence="8 21" id="KW-0418">Kinase</keyword>
<keyword evidence="2" id="KW-0723">Serine/threonine-protein kinase</keyword>
<dbReference type="EMBL" id="JAEFBK010000011">
    <property type="protein sequence ID" value="KAG7552767.1"/>
    <property type="molecule type" value="Genomic_DNA"/>
</dbReference>
<comment type="subcellular location">
    <subcellularLocation>
        <location evidence="1">Membrane</location>
        <topology evidence="1">Single-pass membrane protein</topology>
    </subcellularLocation>
</comment>
<feature type="binding site" evidence="16">
    <location>
        <position position="368"/>
    </location>
    <ligand>
        <name>ATP</name>
        <dbReference type="ChEBI" id="CHEBI:30616"/>
    </ligand>
</feature>
<feature type="signal peptide" evidence="18">
    <location>
        <begin position="1"/>
        <end position="24"/>
    </location>
</feature>
<dbReference type="Pfam" id="PF01657">
    <property type="entry name" value="Stress-antifung"/>
    <property type="match status" value="2"/>
</dbReference>
<reference evidence="21 22" key="1">
    <citation type="submission" date="2020-12" db="EMBL/GenBank/DDBJ databases">
        <title>Concerted genomic and epigenomic changes stabilize Arabidopsis allopolyploids.</title>
        <authorList>
            <person name="Chen Z."/>
        </authorList>
    </citation>
    <scope>NUCLEOTIDE SEQUENCE [LARGE SCALE GENOMIC DNA]</scope>
    <source>
        <strain evidence="21">Allo738</strain>
        <tissue evidence="21">Leaf</tissue>
    </source>
</reference>
<dbReference type="InterPro" id="IPR008271">
    <property type="entry name" value="Ser/Thr_kinase_AS"/>
</dbReference>
<evidence type="ECO:0000256" key="4">
    <source>
        <dbReference type="ARBA" id="ARBA00022692"/>
    </source>
</evidence>
<dbReference type="GO" id="GO:0042742">
    <property type="term" value="P:defense response to bacterium"/>
    <property type="evidence" value="ECO:0007669"/>
    <property type="project" value="TreeGrafter"/>
</dbReference>
<evidence type="ECO:0000259" key="20">
    <source>
        <dbReference type="PROSITE" id="PS51473"/>
    </source>
</evidence>
<evidence type="ECO:0000256" key="11">
    <source>
        <dbReference type="ARBA" id="ARBA00023136"/>
    </source>
</evidence>
<dbReference type="PROSITE" id="PS51473">
    <property type="entry name" value="GNK2"/>
    <property type="match status" value="2"/>
</dbReference>
<protein>
    <submittedName>
        <fullName evidence="21">Protein kinase domain</fullName>
    </submittedName>
</protein>
<comment type="catalytic activity">
    <reaction evidence="15">
        <text>L-threonyl-[protein] + ATP = O-phospho-L-threonyl-[protein] + ADP + H(+)</text>
        <dbReference type="Rhea" id="RHEA:46608"/>
        <dbReference type="Rhea" id="RHEA-COMP:11060"/>
        <dbReference type="Rhea" id="RHEA-COMP:11605"/>
        <dbReference type="ChEBI" id="CHEBI:15378"/>
        <dbReference type="ChEBI" id="CHEBI:30013"/>
        <dbReference type="ChEBI" id="CHEBI:30616"/>
        <dbReference type="ChEBI" id="CHEBI:61977"/>
        <dbReference type="ChEBI" id="CHEBI:456216"/>
    </reaction>
</comment>
<dbReference type="GO" id="GO:0006979">
    <property type="term" value="P:response to oxidative stress"/>
    <property type="evidence" value="ECO:0007669"/>
    <property type="project" value="UniProtKB-ARBA"/>
</dbReference>
<accession>A0A8T1Z1P2</accession>
<dbReference type="GO" id="GO:0005886">
    <property type="term" value="C:plasma membrane"/>
    <property type="evidence" value="ECO:0007669"/>
    <property type="project" value="TreeGrafter"/>
</dbReference>
<evidence type="ECO:0000256" key="1">
    <source>
        <dbReference type="ARBA" id="ARBA00004167"/>
    </source>
</evidence>
<name>A0A8T1Z1P2_9BRAS</name>